<dbReference type="AlphaFoldDB" id="A0A0D2L9B3"/>
<protein>
    <submittedName>
        <fullName evidence="1">Uncharacterized protein</fullName>
    </submittedName>
</protein>
<keyword evidence="2" id="KW-1185">Reference proteome</keyword>
<gene>
    <name evidence="1" type="ORF">HYPSUDRAFT_54010</name>
</gene>
<evidence type="ECO:0000313" key="2">
    <source>
        <dbReference type="Proteomes" id="UP000054270"/>
    </source>
</evidence>
<feature type="unsure residue" description="D or N" evidence="1">
    <location>
        <position position="225"/>
    </location>
</feature>
<sequence>MAEAYRSYVFPYMCTSSSSYPLLAATIQATSYPQHPPVVPTPGPVNLELPIMTLTLSVNVAYIFDEEVIPNVRPRTICELHRASKMILPETTSRMGGKEVVIKKPVFRTDLVGTTEDLDCFWGLCSLILDVGTEYRATSFCTSEFGVSPDMEAVRILARLAKDVLPFREIYEQHSKSPLAAFMAGQIDHENPEKEEPWDYTSSGISVSQRASYFARMLSDYGRDDAKDIVAVCRNVAADVVLKLPTCGMQPLGLDDERYALPNEKASFANRVLTVLSPDSSDYDKSDKNTMAHRLALLYQSPTVLAVTKAMTLKVGHRQMAHGLRHAHDGFDFPAAAFAFAATLIQTQLKVMRDLPLTNNQDLGNYADRGVIMEEEALRWGANARQIVDLIMPTSISKKSVLLQDGIALVAMAKAMESSLVLAGVALPLGESDRIMKKLLALRDA</sequence>
<proteinExistence type="predicted"/>
<dbReference type="Proteomes" id="UP000054270">
    <property type="component" value="Unassembled WGS sequence"/>
</dbReference>
<dbReference type="EMBL" id="KN817540">
    <property type="protein sequence ID" value="KJA23802.1"/>
    <property type="molecule type" value="Genomic_DNA"/>
</dbReference>
<accession>A0A0D2L9B3</accession>
<reference evidence="2" key="1">
    <citation type="submission" date="2014-04" db="EMBL/GenBank/DDBJ databases">
        <title>Evolutionary Origins and Diversification of the Mycorrhizal Mutualists.</title>
        <authorList>
            <consortium name="DOE Joint Genome Institute"/>
            <consortium name="Mycorrhizal Genomics Consortium"/>
            <person name="Kohler A."/>
            <person name="Kuo A."/>
            <person name="Nagy L.G."/>
            <person name="Floudas D."/>
            <person name="Copeland A."/>
            <person name="Barry K.W."/>
            <person name="Cichocki N."/>
            <person name="Veneault-Fourrey C."/>
            <person name="LaButti K."/>
            <person name="Lindquist E.A."/>
            <person name="Lipzen A."/>
            <person name="Lundell T."/>
            <person name="Morin E."/>
            <person name="Murat C."/>
            <person name="Riley R."/>
            <person name="Ohm R."/>
            <person name="Sun H."/>
            <person name="Tunlid A."/>
            <person name="Henrissat B."/>
            <person name="Grigoriev I.V."/>
            <person name="Hibbett D.S."/>
            <person name="Martin F."/>
        </authorList>
    </citation>
    <scope>NUCLEOTIDE SEQUENCE [LARGE SCALE GENOMIC DNA]</scope>
    <source>
        <strain evidence="2">FD-334 SS-4</strain>
    </source>
</reference>
<name>A0A0D2L9B3_HYPSF</name>
<organism evidence="1 2">
    <name type="scientific">Hypholoma sublateritium (strain FD-334 SS-4)</name>
    <dbReference type="NCBI Taxonomy" id="945553"/>
    <lineage>
        <taxon>Eukaryota</taxon>
        <taxon>Fungi</taxon>
        <taxon>Dikarya</taxon>
        <taxon>Basidiomycota</taxon>
        <taxon>Agaricomycotina</taxon>
        <taxon>Agaricomycetes</taxon>
        <taxon>Agaricomycetidae</taxon>
        <taxon>Agaricales</taxon>
        <taxon>Agaricineae</taxon>
        <taxon>Strophariaceae</taxon>
        <taxon>Hypholoma</taxon>
    </lineage>
</organism>
<evidence type="ECO:0000313" key="1">
    <source>
        <dbReference type="EMBL" id="KJA23802.1"/>
    </source>
</evidence>